<evidence type="ECO:0000313" key="4">
    <source>
        <dbReference type="Proteomes" id="UP000075243"/>
    </source>
</evidence>
<dbReference type="InterPro" id="IPR036291">
    <property type="entry name" value="NAD(P)-bd_dom_sf"/>
</dbReference>
<dbReference type="OMA" id="ICPALNT"/>
<protein>
    <recommendedName>
        <fullName evidence="5">Dihydroflavonol-4-reductase</fullName>
    </recommendedName>
</protein>
<comment type="caution">
    <text evidence="3">The sequence shown here is derived from an EMBL/GenBank/DDBJ whole genome shotgun (WGS) entry which is preliminary data.</text>
</comment>
<dbReference type="SUPFAM" id="SSF51735">
    <property type="entry name" value="NAD(P)-binding Rossmann-fold domains"/>
    <property type="match status" value="1"/>
</dbReference>
<keyword evidence="2" id="KW-0560">Oxidoreductase</keyword>
<dbReference type="Gene3D" id="3.40.50.720">
    <property type="entry name" value="NAD(P)-binding Rossmann-like Domain"/>
    <property type="match status" value="1"/>
</dbReference>
<sequence>MRAEKASWRIANERGLKLTTICPALVTGPEFCHRNPTATISYLKGAQEMYSHGLLARVDVTKLAEAHACVFKAMNNNASGRYIFFDHVIDSLSEAENLAKEIGMLKEKIHGDNASNNSMHVYLFMV</sequence>
<keyword evidence="1" id="KW-0521">NADP</keyword>
<gene>
    <name evidence="3" type="ORF">KK1_049455</name>
</gene>
<dbReference type="PANTHER" id="PTHR10366">
    <property type="entry name" value="NAD DEPENDENT EPIMERASE/DEHYDRATASE"/>
    <property type="match status" value="1"/>
</dbReference>
<dbReference type="EMBL" id="AGCT01070044">
    <property type="protein sequence ID" value="KYP79111.1"/>
    <property type="molecule type" value="Genomic_DNA"/>
</dbReference>
<proteinExistence type="predicted"/>
<dbReference type="InterPro" id="IPR050425">
    <property type="entry name" value="NAD(P)_dehydrat-like"/>
</dbReference>
<dbReference type="Gramene" id="C.cajan_45977.t">
    <property type="protein sequence ID" value="C.cajan_45977.t"/>
    <property type="gene ID" value="C.cajan_45977"/>
</dbReference>
<organism evidence="3 4">
    <name type="scientific">Cajanus cajan</name>
    <name type="common">Pigeon pea</name>
    <name type="synonym">Cajanus indicus</name>
    <dbReference type="NCBI Taxonomy" id="3821"/>
    <lineage>
        <taxon>Eukaryota</taxon>
        <taxon>Viridiplantae</taxon>
        <taxon>Streptophyta</taxon>
        <taxon>Embryophyta</taxon>
        <taxon>Tracheophyta</taxon>
        <taxon>Spermatophyta</taxon>
        <taxon>Magnoliopsida</taxon>
        <taxon>eudicotyledons</taxon>
        <taxon>Gunneridae</taxon>
        <taxon>Pentapetalae</taxon>
        <taxon>rosids</taxon>
        <taxon>fabids</taxon>
        <taxon>Fabales</taxon>
        <taxon>Fabaceae</taxon>
        <taxon>Papilionoideae</taxon>
        <taxon>50 kb inversion clade</taxon>
        <taxon>NPAAA clade</taxon>
        <taxon>indigoferoid/millettioid clade</taxon>
        <taxon>Phaseoleae</taxon>
        <taxon>Cajanus</taxon>
    </lineage>
</organism>
<name>A0A151UIP3_CAJCA</name>
<evidence type="ECO:0000256" key="1">
    <source>
        <dbReference type="ARBA" id="ARBA00022857"/>
    </source>
</evidence>
<dbReference type="GO" id="GO:0016616">
    <property type="term" value="F:oxidoreductase activity, acting on the CH-OH group of donors, NAD or NADP as acceptor"/>
    <property type="evidence" value="ECO:0007669"/>
    <property type="project" value="TreeGrafter"/>
</dbReference>
<evidence type="ECO:0000313" key="3">
    <source>
        <dbReference type="EMBL" id="KYP79111.1"/>
    </source>
</evidence>
<dbReference type="STRING" id="3821.A0A151UIP3"/>
<keyword evidence="4" id="KW-1185">Reference proteome</keyword>
<dbReference type="AlphaFoldDB" id="A0A151UIP3"/>
<evidence type="ECO:0008006" key="5">
    <source>
        <dbReference type="Google" id="ProtNLM"/>
    </source>
</evidence>
<reference evidence="3" key="1">
    <citation type="journal article" date="2012" name="Nat. Biotechnol.">
        <title>Draft genome sequence of pigeonpea (Cajanus cajan), an orphan legume crop of resource-poor farmers.</title>
        <authorList>
            <person name="Varshney R.K."/>
            <person name="Chen W."/>
            <person name="Li Y."/>
            <person name="Bharti A.K."/>
            <person name="Saxena R.K."/>
            <person name="Schlueter J.A."/>
            <person name="Donoghue M.T."/>
            <person name="Azam S."/>
            <person name="Fan G."/>
            <person name="Whaley A.M."/>
            <person name="Farmer A.D."/>
            <person name="Sheridan J."/>
            <person name="Iwata A."/>
            <person name="Tuteja R."/>
            <person name="Penmetsa R.V."/>
            <person name="Wu W."/>
            <person name="Upadhyaya H.D."/>
            <person name="Yang S.P."/>
            <person name="Shah T."/>
            <person name="Saxena K.B."/>
            <person name="Michael T."/>
            <person name="McCombie W.R."/>
            <person name="Yang B."/>
            <person name="Zhang G."/>
            <person name="Yang H."/>
            <person name="Wang J."/>
            <person name="Spillane C."/>
            <person name="Cook D.R."/>
            <person name="May G.D."/>
            <person name="Xu X."/>
            <person name="Jackson S.A."/>
        </authorList>
    </citation>
    <scope>NUCLEOTIDE SEQUENCE [LARGE SCALE GENOMIC DNA]</scope>
</reference>
<evidence type="ECO:0000256" key="2">
    <source>
        <dbReference type="ARBA" id="ARBA00023002"/>
    </source>
</evidence>
<dbReference type="PANTHER" id="PTHR10366:SF483">
    <property type="entry name" value="CINNAMOYL COA REDUCTASE-LIKE PROTEIN"/>
    <property type="match status" value="1"/>
</dbReference>
<accession>A0A151UIP3</accession>
<dbReference type="Proteomes" id="UP000075243">
    <property type="component" value="Unassembled WGS sequence"/>
</dbReference>